<dbReference type="Proteomes" id="UP001352263">
    <property type="component" value="Unassembled WGS sequence"/>
</dbReference>
<evidence type="ECO:0000313" key="2">
    <source>
        <dbReference type="EMBL" id="MEC4718459.1"/>
    </source>
</evidence>
<name>A0ABU6J4B9_9BURK</name>
<organism evidence="2 3">
    <name type="scientific">Noviherbaspirillum album</name>
    <dbReference type="NCBI Taxonomy" id="3080276"/>
    <lineage>
        <taxon>Bacteria</taxon>
        <taxon>Pseudomonadati</taxon>
        <taxon>Pseudomonadota</taxon>
        <taxon>Betaproteobacteria</taxon>
        <taxon>Burkholderiales</taxon>
        <taxon>Oxalobacteraceae</taxon>
        <taxon>Noviherbaspirillum</taxon>
    </lineage>
</organism>
<dbReference type="EMBL" id="JAWIIV010000003">
    <property type="protein sequence ID" value="MEC4718459.1"/>
    <property type="molecule type" value="Genomic_DNA"/>
</dbReference>
<comment type="caution">
    <text evidence="2">The sequence shown here is derived from an EMBL/GenBank/DDBJ whole genome shotgun (WGS) entry which is preliminary data.</text>
</comment>
<feature type="region of interest" description="Disordered" evidence="1">
    <location>
        <begin position="60"/>
        <end position="104"/>
    </location>
</feature>
<evidence type="ECO:0000256" key="1">
    <source>
        <dbReference type="SAM" id="MobiDB-lite"/>
    </source>
</evidence>
<accession>A0ABU6J4B9</accession>
<feature type="region of interest" description="Disordered" evidence="1">
    <location>
        <begin position="1"/>
        <end position="23"/>
    </location>
</feature>
<feature type="compositionally biased region" description="Basic and acidic residues" evidence="1">
    <location>
        <begin position="60"/>
        <end position="71"/>
    </location>
</feature>
<sequence>MHLPELLEGTEKQSPQYQGKTSQLQRQFIPGGMPVHQLTRQDGTQHACHRKVQRPMLADSLKETFSRRTESASDADQTQQDKQVEIEAWPNTLDGKEAKQGKKC</sequence>
<gene>
    <name evidence="2" type="ORF">RY831_04830</name>
</gene>
<feature type="compositionally biased region" description="Polar residues" evidence="1">
    <location>
        <begin position="12"/>
        <end position="23"/>
    </location>
</feature>
<protein>
    <submittedName>
        <fullName evidence="2">Uncharacterized protein</fullName>
    </submittedName>
</protein>
<feature type="compositionally biased region" description="Basic and acidic residues" evidence="1">
    <location>
        <begin position="94"/>
        <end position="104"/>
    </location>
</feature>
<dbReference type="RefSeq" id="WP_326505196.1">
    <property type="nucleotide sequence ID" value="NZ_JAWIIV010000003.1"/>
</dbReference>
<proteinExistence type="predicted"/>
<reference evidence="2 3" key="1">
    <citation type="submission" date="2023-10" db="EMBL/GenBank/DDBJ databases">
        <title>Noviherbaspirillum sp. CPCC 100848 genome assembly.</title>
        <authorList>
            <person name="Li X.Y."/>
            <person name="Fang X.M."/>
        </authorList>
    </citation>
    <scope>NUCLEOTIDE SEQUENCE [LARGE SCALE GENOMIC DNA]</scope>
    <source>
        <strain evidence="2 3">CPCC 100848</strain>
    </source>
</reference>
<keyword evidence="3" id="KW-1185">Reference proteome</keyword>
<feature type="compositionally biased region" description="Polar residues" evidence="1">
    <location>
        <begin position="72"/>
        <end position="81"/>
    </location>
</feature>
<evidence type="ECO:0000313" key="3">
    <source>
        <dbReference type="Proteomes" id="UP001352263"/>
    </source>
</evidence>